<evidence type="ECO:0000313" key="3">
    <source>
        <dbReference type="Proteomes" id="UP000789390"/>
    </source>
</evidence>
<proteinExistence type="predicted"/>
<dbReference type="OrthoDB" id="8941469at2759"/>
<comment type="caution">
    <text evidence="2">The sequence shown here is derived from an EMBL/GenBank/DDBJ whole genome shotgun (WGS) entry which is preliminary data.</text>
</comment>
<sequence>MKEICVPCFVPIKCGKCNCEGKMRLVPNSDRRLNITVIMLEGLFDLRASGFHCMEWKLFIDADKNDDIFSGFWPASTTAPISYLFSEEVFLMWHHLRHKSPLNSGNIIQEETPRYEKFARKVALAFPEYQPMNKMKGMLPRMHAKSHHWPCQILYNPHWQKGAGLTVGVEHEQVFSNMSLYGYVTKHMSKANRIDLFSAAILYWNWGKIEMMREGVNSQQSNEKKSCKTRTRFRGVLSKLKAKAVKLVSEINTKKESQNCPISMEDFEKGIFPWDFNSDDHEENKSFAYLSISEKYEIVDTWMLLQRAEEEIKLCEMEMKTYLLYLVSTRSSLKKNLIFEDVSYGQTNTKFLAGKAVLSRGEIARFSRNECEYEQTQDSEFDSQDVDESYYDESSGSEVQKKLIMRTTRSSLIAKATE</sequence>
<dbReference type="EMBL" id="CAKKLH010000056">
    <property type="protein sequence ID" value="CAH0101292.1"/>
    <property type="molecule type" value="Genomic_DNA"/>
</dbReference>
<dbReference type="InterPro" id="IPR040521">
    <property type="entry name" value="KDZ"/>
</dbReference>
<dbReference type="Pfam" id="PF18758">
    <property type="entry name" value="KDZ"/>
    <property type="match status" value="1"/>
</dbReference>
<dbReference type="PANTHER" id="PTHR33104:SF2">
    <property type="entry name" value="CXC3 LIKE CYSTEINE CLUSTER DOMAIN-CONTAINING PROTEIN"/>
    <property type="match status" value="1"/>
</dbReference>
<feature type="domain" description="CxC3 like cysteine cluster" evidence="1">
    <location>
        <begin position="3"/>
        <end position="105"/>
    </location>
</feature>
<dbReference type="Pfam" id="PF18804">
    <property type="entry name" value="CxC3"/>
    <property type="match status" value="1"/>
</dbReference>
<dbReference type="PANTHER" id="PTHR33104">
    <property type="entry name" value="SI:DKEY-29D5.2"/>
    <property type="match status" value="1"/>
</dbReference>
<evidence type="ECO:0000313" key="2">
    <source>
        <dbReference type="EMBL" id="CAH0101292.1"/>
    </source>
</evidence>
<dbReference type="AlphaFoldDB" id="A0A8J2WJV8"/>
<keyword evidence="3" id="KW-1185">Reference proteome</keyword>
<dbReference type="Proteomes" id="UP000789390">
    <property type="component" value="Unassembled WGS sequence"/>
</dbReference>
<name>A0A8J2WJV8_9CRUS</name>
<gene>
    <name evidence="2" type="ORF">DGAL_LOCUS3621</name>
</gene>
<evidence type="ECO:0000259" key="1">
    <source>
        <dbReference type="Pfam" id="PF18804"/>
    </source>
</evidence>
<dbReference type="InterPro" id="IPR040564">
    <property type="entry name" value="CxC3-like"/>
</dbReference>
<reference evidence="2" key="1">
    <citation type="submission" date="2021-11" db="EMBL/GenBank/DDBJ databases">
        <authorList>
            <person name="Schell T."/>
        </authorList>
    </citation>
    <scope>NUCLEOTIDE SEQUENCE</scope>
    <source>
        <strain evidence="2">M5</strain>
    </source>
</reference>
<protein>
    <recommendedName>
        <fullName evidence="1">CxC3 like cysteine cluster domain-containing protein</fullName>
    </recommendedName>
</protein>
<accession>A0A8J2WJV8</accession>
<organism evidence="2 3">
    <name type="scientific">Daphnia galeata</name>
    <dbReference type="NCBI Taxonomy" id="27404"/>
    <lineage>
        <taxon>Eukaryota</taxon>
        <taxon>Metazoa</taxon>
        <taxon>Ecdysozoa</taxon>
        <taxon>Arthropoda</taxon>
        <taxon>Crustacea</taxon>
        <taxon>Branchiopoda</taxon>
        <taxon>Diplostraca</taxon>
        <taxon>Cladocera</taxon>
        <taxon>Anomopoda</taxon>
        <taxon>Daphniidae</taxon>
        <taxon>Daphnia</taxon>
    </lineage>
</organism>